<keyword evidence="9 13" id="KW-0418">Kinase</keyword>
<evidence type="ECO:0000256" key="7">
    <source>
        <dbReference type="ARBA" id="ARBA00022679"/>
    </source>
</evidence>
<dbReference type="SUPFAM" id="SSF52540">
    <property type="entry name" value="P-loop containing nucleoside triphosphate hydrolases"/>
    <property type="match status" value="1"/>
</dbReference>
<keyword evidence="10 13" id="KW-0067">ATP-binding</keyword>
<dbReference type="Pfam" id="PF02606">
    <property type="entry name" value="LpxK"/>
    <property type="match status" value="1"/>
</dbReference>
<dbReference type="PANTHER" id="PTHR42724:SF1">
    <property type="entry name" value="TETRAACYLDISACCHARIDE 4'-KINASE, MITOCHONDRIAL-RELATED"/>
    <property type="match status" value="1"/>
</dbReference>
<dbReference type="InterPro" id="IPR003758">
    <property type="entry name" value="LpxK"/>
</dbReference>
<organism evidence="14 15">
    <name type="scientific">Rhodanobacter soli</name>
    <dbReference type="NCBI Taxonomy" id="590609"/>
    <lineage>
        <taxon>Bacteria</taxon>
        <taxon>Pseudomonadati</taxon>
        <taxon>Pseudomonadota</taxon>
        <taxon>Gammaproteobacteria</taxon>
        <taxon>Lysobacterales</taxon>
        <taxon>Rhodanobacteraceae</taxon>
        <taxon>Rhodanobacter</taxon>
    </lineage>
</organism>
<dbReference type="EMBL" id="JBEPSD010000002">
    <property type="protein sequence ID" value="MET4570216.1"/>
    <property type="molecule type" value="Genomic_DNA"/>
</dbReference>
<evidence type="ECO:0000256" key="8">
    <source>
        <dbReference type="ARBA" id="ARBA00022741"/>
    </source>
</evidence>
<keyword evidence="11 13" id="KW-0443">Lipid metabolism</keyword>
<dbReference type="RefSeq" id="WP_354550772.1">
    <property type="nucleotide sequence ID" value="NZ_JBEPSD010000002.1"/>
</dbReference>
<comment type="function">
    <text evidence="1 13">Transfers the gamma-phosphate of ATP to the 4'-position of a tetraacyldisaccharide 1-phosphate intermediate (termed DS-1-P) to form tetraacyldisaccharide 1,4'-bis-phosphate (lipid IVA).</text>
</comment>
<evidence type="ECO:0000256" key="10">
    <source>
        <dbReference type="ARBA" id="ARBA00022840"/>
    </source>
</evidence>
<dbReference type="HAMAP" id="MF_00409">
    <property type="entry name" value="LpxK"/>
    <property type="match status" value="1"/>
</dbReference>
<evidence type="ECO:0000256" key="12">
    <source>
        <dbReference type="ARBA" id="ARBA00029757"/>
    </source>
</evidence>
<evidence type="ECO:0000256" key="6">
    <source>
        <dbReference type="ARBA" id="ARBA00022556"/>
    </source>
</evidence>
<dbReference type="NCBIfam" id="TIGR00682">
    <property type="entry name" value="lpxK"/>
    <property type="match status" value="1"/>
</dbReference>
<dbReference type="EC" id="2.7.1.130" evidence="3 13"/>
<evidence type="ECO:0000256" key="2">
    <source>
        <dbReference type="ARBA" id="ARBA00004870"/>
    </source>
</evidence>
<evidence type="ECO:0000256" key="3">
    <source>
        <dbReference type="ARBA" id="ARBA00012071"/>
    </source>
</evidence>
<gene>
    <name evidence="13" type="primary">lpxK</name>
    <name evidence="14" type="ORF">ABIE04_002577</name>
</gene>
<evidence type="ECO:0000256" key="13">
    <source>
        <dbReference type="HAMAP-Rule" id="MF_00409"/>
    </source>
</evidence>
<keyword evidence="15" id="KW-1185">Reference proteome</keyword>
<dbReference type="InterPro" id="IPR027417">
    <property type="entry name" value="P-loop_NTPase"/>
</dbReference>
<evidence type="ECO:0000256" key="11">
    <source>
        <dbReference type="ARBA" id="ARBA00023098"/>
    </source>
</evidence>
<evidence type="ECO:0000256" key="5">
    <source>
        <dbReference type="ARBA" id="ARBA00022516"/>
    </source>
</evidence>
<proteinExistence type="inferred from homology"/>
<feature type="binding site" evidence="13">
    <location>
        <begin position="60"/>
        <end position="67"/>
    </location>
    <ligand>
        <name>ATP</name>
        <dbReference type="ChEBI" id="CHEBI:30616"/>
    </ligand>
</feature>
<dbReference type="GO" id="GO:0009029">
    <property type="term" value="F:lipid-A 4'-kinase activity"/>
    <property type="evidence" value="ECO:0007669"/>
    <property type="project" value="UniProtKB-EC"/>
</dbReference>
<keyword evidence="8 13" id="KW-0547">Nucleotide-binding</keyword>
<evidence type="ECO:0000256" key="4">
    <source>
        <dbReference type="ARBA" id="ARBA00016436"/>
    </source>
</evidence>
<evidence type="ECO:0000313" key="14">
    <source>
        <dbReference type="EMBL" id="MET4570216.1"/>
    </source>
</evidence>
<evidence type="ECO:0000256" key="1">
    <source>
        <dbReference type="ARBA" id="ARBA00002274"/>
    </source>
</evidence>
<sequence>MALIDTLESAWYGNGRVPWWASPLAALYGCVTRLRRGLFRIGGLRSVRLPAPVVVIGNISAGGTGKTPLTIAVAAALRARGYRPGVVSRGYGGSQREPLLLGEAPDPAQVGDEPCLIHASGVPVAVGRDRPAAAQLLLDAGCDVLIADDGLQHYRLARDVEICVIDGTRRFGNRRLLPAGPLREPLDRLQRVDLRVCNGGAAEAGEYPMQLRGGDAIALDDGRTQALASFRGQRVHAVAAIGNPQRFFDSLRAAGIEVIEHAFADHHGFVPADLDFADGLPLLMTDKDAVKCRRFAQQHWWRVPVQAYLPAAFYEVLGERLDGLRRETSSPAT</sequence>
<keyword evidence="6 13" id="KW-0441">Lipid A biosynthesis</keyword>
<comment type="pathway">
    <text evidence="2 13">Glycolipid biosynthesis; lipid IV(A) biosynthesis; lipid IV(A) from (3R)-3-hydroxytetradecanoyl-[acyl-carrier-protein] and UDP-N-acetyl-alpha-D-glucosamine: step 6/6.</text>
</comment>
<keyword evidence="7 13" id="KW-0808">Transferase</keyword>
<reference evidence="14 15" key="1">
    <citation type="submission" date="2024-06" db="EMBL/GenBank/DDBJ databases">
        <title>Sorghum-associated microbial communities from plants grown in Nebraska, USA.</title>
        <authorList>
            <person name="Schachtman D."/>
        </authorList>
    </citation>
    <scope>NUCLEOTIDE SEQUENCE [LARGE SCALE GENOMIC DNA]</scope>
    <source>
        <strain evidence="14 15">1757</strain>
    </source>
</reference>
<name>A0ABV2PYU8_9GAMM</name>
<dbReference type="Proteomes" id="UP001549251">
    <property type="component" value="Unassembled WGS sequence"/>
</dbReference>
<dbReference type="PANTHER" id="PTHR42724">
    <property type="entry name" value="TETRAACYLDISACCHARIDE 4'-KINASE"/>
    <property type="match status" value="1"/>
</dbReference>
<accession>A0ABV2PYU8</accession>
<comment type="similarity">
    <text evidence="13">Belongs to the LpxK family.</text>
</comment>
<protein>
    <recommendedName>
        <fullName evidence="4 13">Tetraacyldisaccharide 4'-kinase</fullName>
        <ecNumber evidence="3 13">2.7.1.130</ecNumber>
    </recommendedName>
    <alternativeName>
        <fullName evidence="12 13">Lipid A 4'-kinase</fullName>
    </alternativeName>
</protein>
<evidence type="ECO:0000256" key="9">
    <source>
        <dbReference type="ARBA" id="ARBA00022777"/>
    </source>
</evidence>
<keyword evidence="5 13" id="KW-0444">Lipid biosynthesis</keyword>
<comment type="catalytic activity">
    <reaction evidence="13">
        <text>a lipid A disaccharide + ATP = a lipid IVA + ADP + H(+)</text>
        <dbReference type="Rhea" id="RHEA:67840"/>
        <dbReference type="ChEBI" id="CHEBI:15378"/>
        <dbReference type="ChEBI" id="CHEBI:30616"/>
        <dbReference type="ChEBI" id="CHEBI:176343"/>
        <dbReference type="ChEBI" id="CHEBI:176425"/>
        <dbReference type="ChEBI" id="CHEBI:456216"/>
        <dbReference type="EC" id="2.7.1.130"/>
    </reaction>
</comment>
<evidence type="ECO:0000313" key="15">
    <source>
        <dbReference type="Proteomes" id="UP001549251"/>
    </source>
</evidence>
<comment type="caution">
    <text evidence="14">The sequence shown here is derived from an EMBL/GenBank/DDBJ whole genome shotgun (WGS) entry which is preliminary data.</text>
</comment>